<protein>
    <submittedName>
        <fullName evidence="1">Uncharacterized protein</fullName>
    </submittedName>
</protein>
<proteinExistence type="predicted"/>
<reference evidence="1" key="1">
    <citation type="submission" date="2019-08" db="EMBL/GenBank/DDBJ databases">
        <authorList>
            <person name="Kucharzyk K."/>
            <person name="Murdoch R.W."/>
            <person name="Higgins S."/>
            <person name="Loffler F."/>
        </authorList>
    </citation>
    <scope>NUCLEOTIDE SEQUENCE</scope>
</reference>
<gene>
    <name evidence="1" type="ORF">SDC9_184741</name>
</gene>
<dbReference type="EMBL" id="VSSQ01091748">
    <property type="protein sequence ID" value="MPN37225.1"/>
    <property type="molecule type" value="Genomic_DNA"/>
</dbReference>
<comment type="caution">
    <text evidence="1">The sequence shown here is derived from an EMBL/GenBank/DDBJ whole genome shotgun (WGS) entry which is preliminary data.</text>
</comment>
<name>A0A645HDV9_9ZZZZ</name>
<organism evidence="1">
    <name type="scientific">bioreactor metagenome</name>
    <dbReference type="NCBI Taxonomy" id="1076179"/>
    <lineage>
        <taxon>unclassified sequences</taxon>
        <taxon>metagenomes</taxon>
        <taxon>ecological metagenomes</taxon>
    </lineage>
</organism>
<evidence type="ECO:0000313" key="1">
    <source>
        <dbReference type="EMBL" id="MPN37225.1"/>
    </source>
</evidence>
<accession>A0A645HDV9</accession>
<sequence length="122" mass="13986">MFSAQAHPTERAITVIEQFRPHDIFHVRRKNKALFVIDTVFRNLFHPGIINRFHKRVSIIEKVSTVGNQFSDNIEMTAQGCIHQFMKPGSVFFQQPGALIERDSRRAISARIRLVTGGLITQ</sequence>
<dbReference type="AlphaFoldDB" id="A0A645HDV9"/>